<reference evidence="9 10" key="1">
    <citation type="submission" date="2018-04" db="EMBL/GenBank/DDBJ databases">
        <title>Genomic Encyclopedia of Archaeal and Bacterial Type Strains, Phase II (KMG-II): from individual species to whole genera.</title>
        <authorList>
            <person name="Goeker M."/>
        </authorList>
    </citation>
    <scope>NUCLEOTIDE SEQUENCE [LARGE SCALE GENOMIC DNA]</scope>
    <source>
        <strain evidence="9 10">DSM 25521</strain>
    </source>
</reference>
<dbReference type="OrthoDB" id="9789043at2"/>
<comment type="catalytic activity">
    <reaction evidence="6">
        <text>5-carboxymethylaminomethyluridine(34) in tRNA(Leu) + S-adenosyl-L-methionine = 5-carboxymethylaminomethyl-2'-O-methyluridine(34) in tRNA(Leu) + S-adenosyl-L-homocysteine + H(+)</text>
        <dbReference type="Rhea" id="RHEA:43088"/>
        <dbReference type="Rhea" id="RHEA-COMP:10333"/>
        <dbReference type="Rhea" id="RHEA-COMP:10334"/>
        <dbReference type="ChEBI" id="CHEBI:15378"/>
        <dbReference type="ChEBI" id="CHEBI:57856"/>
        <dbReference type="ChEBI" id="CHEBI:59789"/>
        <dbReference type="ChEBI" id="CHEBI:74508"/>
        <dbReference type="ChEBI" id="CHEBI:74511"/>
        <dbReference type="EC" id="2.1.1.207"/>
    </reaction>
</comment>
<dbReference type="PANTHER" id="PTHR42971">
    <property type="entry name" value="TRNA (CYTIDINE(34)-2'-O)-METHYLTRANSFERASE"/>
    <property type="match status" value="1"/>
</dbReference>
<keyword evidence="10" id="KW-1185">Reference proteome</keyword>
<dbReference type="GO" id="GO:0002130">
    <property type="term" value="P:wobble position ribose methylation"/>
    <property type="evidence" value="ECO:0007669"/>
    <property type="project" value="TreeGrafter"/>
</dbReference>
<keyword evidence="5 6" id="KW-0819">tRNA processing</keyword>
<keyword evidence="3 6" id="KW-0808">Transferase</keyword>
<dbReference type="PIRSF" id="PIRSF029256">
    <property type="entry name" value="SpoU_TrmH_prd"/>
    <property type="match status" value="1"/>
</dbReference>
<dbReference type="InterPro" id="IPR001537">
    <property type="entry name" value="SpoU_MeTrfase"/>
</dbReference>
<keyword evidence="4 6" id="KW-0949">S-adenosyl-L-methionine</keyword>
<evidence type="ECO:0000313" key="9">
    <source>
        <dbReference type="EMBL" id="PTM53487.1"/>
    </source>
</evidence>
<feature type="binding site" evidence="6 7">
    <location>
        <position position="122"/>
    </location>
    <ligand>
        <name>S-adenosyl-L-methionine</name>
        <dbReference type="ChEBI" id="CHEBI:59789"/>
    </ligand>
</feature>
<dbReference type="PANTHER" id="PTHR42971:SF1">
    <property type="entry name" value="TRNA (CYTIDINE(34)-2'-O)-METHYLTRANSFERASE"/>
    <property type="match status" value="1"/>
</dbReference>
<dbReference type="Gene3D" id="3.40.1280.10">
    <property type="match status" value="1"/>
</dbReference>
<comment type="caution">
    <text evidence="6">Lacks conserved residue(s) required for the propagation of feature annotation.</text>
</comment>
<dbReference type="EC" id="2.1.1.207" evidence="6"/>
<dbReference type="EMBL" id="PZZL01000006">
    <property type="protein sequence ID" value="PTM53487.1"/>
    <property type="molecule type" value="Genomic_DNA"/>
</dbReference>
<keyword evidence="2 6" id="KW-0489">Methyltransferase</keyword>
<comment type="function">
    <text evidence="6">Methylates the ribose at the nucleotide 34 wobble position in the two leucyl isoacceptors tRNA(Leu)(CmAA) and tRNA(Leu)(cmnm5UmAA). Catalyzes the methyl transfer from S-adenosyl-L-methionine to the 2'-OH of the wobble nucleotide.</text>
</comment>
<dbReference type="RefSeq" id="WP_108178266.1">
    <property type="nucleotide sequence ID" value="NZ_PZZL01000006.1"/>
</dbReference>
<evidence type="ECO:0000256" key="7">
    <source>
        <dbReference type="PIRSR" id="PIRSR029256-1"/>
    </source>
</evidence>
<comment type="subcellular location">
    <subcellularLocation>
        <location evidence="6">Cytoplasm</location>
    </subcellularLocation>
</comment>
<comment type="catalytic activity">
    <reaction evidence="6">
        <text>cytidine(34) in tRNA + S-adenosyl-L-methionine = 2'-O-methylcytidine(34) in tRNA + S-adenosyl-L-homocysteine + H(+)</text>
        <dbReference type="Rhea" id="RHEA:43084"/>
        <dbReference type="Rhea" id="RHEA-COMP:10331"/>
        <dbReference type="Rhea" id="RHEA-COMP:10332"/>
        <dbReference type="ChEBI" id="CHEBI:15378"/>
        <dbReference type="ChEBI" id="CHEBI:57856"/>
        <dbReference type="ChEBI" id="CHEBI:59789"/>
        <dbReference type="ChEBI" id="CHEBI:74495"/>
        <dbReference type="ChEBI" id="CHEBI:82748"/>
        <dbReference type="EC" id="2.1.1.207"/>
    </reaction>
</comment>
<evidence type="ECO:0000256" key="3">
    <source>
        <dbReference type="ARBA" id="ARBA00022679"/>
    </source>
</evidence>
<evidence type="ECO:0000256" key="4">
    <source>
        <dbReference type="ARBA" id="ARBA00022691"/>
    </source>
</evidence>
<dbReference type="Pfam" id="PF00588">
    <property type="entry name" value="SpoU_methylase"/>
    <property type="match status" value="1"/>
</dbReference>
<name>A0A2T4Z160_9HYPH</name>
<evidence type="ECO:0000259" key="8">
    <source>
        <dbReference type="Pfam" id="PF00588"/>
    </source>
</evidence>
<sequence>MIRLALYQPDIAQNTGTILRMAACLGIAVDIIEPAGFPVSDRAFRRAGMDYLDHVSWCRHDDWAAFEASRRAEGRRLVLTTTRGSVPHVDFAFQPGDVVMAGRESAGVPEEVHAAADARILIPLRPGLRSLNVAIASAIIAGEALRQLGGFPPQAGAPS</sequence>
<evidence type="ECO:0000256" key="2">
    <source>
        <dbReference type="ARBA" id="ARBA00022603"/>
    </source>
</evidence>
<evidence type="ECO:0000256" key="6">
    <source>
        <dbReference type="HAMAP-Rule" id="MF_01885"/>
    </source>
</evidence>
<dbReference type="CDD" id="cd18094">
    <property type="entry name" value="SpoU-like_TrmL"/>
    <property type="match status" value="1"/>
</dbReference>
<feature type="domain" description="tRNA/rRNA methyltransferase SpoU type" evidence="8">
    <location>
        <begin position="2"/>
        <end position="140"/>
    </location>
</feature>
<dbReference type="GO" id="GO:0003723">
    <property type="term" value="F:RNA binding"/>
    <property type="evidence" value="ECO:0007669"/>
    <property type="project" value="InterPro"/>
</dbReference>
<dbReference type="Proteomes" id="UP000241808">
    <property type="component" value="Unassembled WGS sequence"/>
</dbReference>
<gene>
    <name evidence="6" type="primary">trmL</name>
    <name evidence="9" type="ORF">C8P69_106141</name>
</gene>
<dbReference type="GO" id="GO:0005737">
    <property type="term" value="C:cytoplasm"/>
    <property type="evidence" value="ECO:0007669"/>
    <property type="project" value="UniProtKB-SubCell"/>
</dbReference>
<dbReference type="SUPFAM" id="SSF75217">
    <property type="entry name" value="alpha/beta knot"/>
    <property type="match status" value="1"/>
</dbReference>
<feature type="binding site" evidence="6 7">
    <location>
        <position position="102"/>
    </location>
    <ligand>
        <name>S-adenosyl-L-methionine</name>
        <dbReference type="ChEBI" id="CHEBI:59789"/>
    </ligand>
</feature>
<organism evidence="9 10">
    <name type="scientific">Phreatobacter oligotrophus</name>
    <dbReference type="NCBI Taxonomy" id="1122261"/>
    <lineage>
        <taxon>Bacteria</taxon>
        <taxon>Pseudomonadati</taxon>
        <taxon>Pseudomonadota</taxon>
        <taxon>Alphaproteobacteria</taxon>
        <taxon>Hyphomicrobiales</taxon>
        <taxon>Phreatobacteraceae</taxon>
        <taxon>Phreatobacter</taxon>
    </lineage>
</organism>
<keyword evidence="1 6" id="KW-0963">Cytoplasm</keyword>
<dbReference type="InterPro" id="IPR016914">
    <property type="entry name" value="TrmL"/>
</dbReference>
<protein>
    <recommendedName>
        <fullName evidence="6">tRNA (cytidine(34)-2'-O)-methyltransferase</fullName>
        <ecNumber evidence="6">2.1.1.207</ecNumber>
    </recommendedName>
    <alternativeName>
        <fullName evidence="6">tRNA (cytidine/uridine-2'-O-)-methyltransferase TrmL</fullName>
    </alternativeName>
</protein>
<evidence type="ECO:0000256" key="1">
    <source>
        <dbReference type="ARBA" id="ARBA00022490"/>
    </source>
</evidence>
<comment type="caution">
    <text evidence="9">The sequence shown here is derived from an EMBL/GenBank/DDBJ whole genome shotgun (WGS) entry which is preliminary data.</text>
</comment>
<comment type="subunit">
    <text evidence="6">Homodimer.</text>
</comment>
<dbReference type="GO" id="GO:0141102">
    <property type="term" value="F:tRNA (5-carboxymethylaminomethyluridine(34)-2'-O)-methyltransferase activity"/>
    <property type="evidence" value="ECO:0007669"/>
    <property type="project" value="RHEA"/>
</dbReference>
<dbReference type="HAMAP" id="MF_01885">
    <property type="entry name" value="tRNA_methyltr_TrmL"/>
    <property type="match status" value="1"/>
</dbReference>
<dbReference type="AlphaFoldDB" id="A0A2T4Z160"/>
<dbReference type="GO" id="GO:0141098">
    <property type="term" value="F:tRNA (cytidine(34)-2'-O)-methyltransferase activity"/>
    <property type="evidence" value="ECO:0007669"/>
    <property type="project" value="RHEA"/>
</dbReference>
<comment type="similarity">
    <text evidence="6">Belongs to the class IV-like SAM-binding methyltransferase superfamily. RNA methyltransferase TrmH family. TrmL subfamily.</text>
</comment>
<proteinExistence type="inferred from homology"/>
<evidence type="ECO:0000313" key="10">
    <source>
        <dbReference type="Proteomes" id="UP000241808"/>
    </source>
</evidence>
<dbReference type="InterPro" id="IPR029026">
    <property type="entry name" value="tRNA_m1G_MTases_N"/>
</dbReference>
<feature type="binding site" evidence="6 7">
    <location>
        <position position="130"/>
    </location>
    <ligand>
        <name>S-adenosyl-L-methionine</name>
        <dbReference type="ChEBI" id="CHEBI:59789"/>
    </ligand>
</feature>
<dbReference type="InterPro" id="IPR029028">
    <property type="entry name" value="Alpha/beta_knot_MTases"/>
</dbReference>
<accession>A0A2T4Z160</accession>
<evidence type="ECO:0000256" key="5">
    <source>
        <dbReference type="ARBA" id="ARBA00022694"/>
    </source>
</evidence>